<keyword evidence="3" id="KW-1185">Reference proteome</keyword>
<reference evidence="2 3" key="1">
    <citation type="submission" date="2018-04" db="EMBL/GenBank/DDBJ databases">
        <title>The genome of golden apple snail Pomacea canaliculata provides insight into stress tolerance and invasive adaptation.</title>
        <authorList>
            <person name="Liu C."/>
            <person name="Liu B."/>
            <person name="Ren Y."/>
            <person name="Zhang Y."/>
            <person name="Wang H."/>
            <person name="Li S."/>
            <person name="Jiang F."/>
            <person name="Yin L."/>
            <person name="Zhang G."/>
            <person name="Qian W."/>
            <person name="Fan W."/>
        </authorList>
    </citation>
    <scope>NUCLEOTIDE SEQUENCE [LARGE SCALE GENOMIC DNA]</scope>
    <source>
        <strain evidence="2">SZHN2017</strain>
        <tissue evidence="2">Muscle</tissue>
    </source>
</reference>
<proteinExistence type="predicted"/>
<evidence type="ECO:0000313" key="3">
    <source>
        <dbReference type="Proteomes" id="UP000245119"/>
    </source>
</evidence>
<organism evidence="2 3">
    <name type="scientific">Pomacea canaliculata</name>
    <name type="common">Golden apple snail</name>
    <dbReference type="NCBI Taxonomy" id="400727"/>
    <lineage>
        <taxon>Eukaryota</taxon>
        <taxon>Metazoa</taxon>
        <taxon>Spiralia</taxon>
        <taxon>Lophotrochozoa</taxon>
        <taxon>Mollusca</taxon>
        <taxon>Gastropoda</taxon>
        <taxon>Caenogastropoda</taxon>
        <taxon>Architaenioglossa</taxon>
        <taxon>Ampullarioidea</taxon>
        <taxon>Ampullariidae</taxon>
        <taxon>Pomacea</taxon>
    </lineage>
</organism>
<feature type="region of interest" description="Disordered" evidence="1">
    <location>
        <begin position="429"/>
        <end position="477"/>
    </location>
</feature>
<dbReference type="EMBL" id="PZQS01000006">
    <property type="protein sequence ID" value="PVD28411.1"/>
    <property type="molecule type" value="Genomic_DNA"/>
</dbReference>
<dbReference type="OrthoDB" id="342730at2759"/>
<accession>A0A2T7P4S6</accession>
<comment type="caution">
    <text evidence="2">The sequence shown here is derived from an EMBL/GenBank/DDBJ whole genome shotgun (WGS) entry which is preliminary data.</text>
</comment>
<protein>
    <submittedName>
        <fullName evidence="2">Uncharacterized protein</fullName>
    </submittedName>
</protein>
<gene>
    <name evidence="2" type="ORF">C0Q70_10998</name>
</gene>
<name>A0A2T7P4S6_POMCA</name>
<sequence length="477" mass="51889">MDQATYTEVQTFRDSCVETSLVVCDSETVTERHLQCDAQTEAVVSSEDAETFVEVDFAEVASMTEEASTSPAPPAPPKEIRDCESQCVTPVMLSKEVNTSRHRRKSKEVQTTYSYIECVLCEHGERLAAPKTFSDTSTDPRPSEMHDVGTMALSCLASSPGLTSCSIQTSLATLCDKSVATSFDDEETPRVFVGPECCDASTSTESLPYIGLLSEIDVDELIVIPEANFELVSDSDSEADHVDMVDDETLTETLAYVEVGTQTLMQVGSGVEQLAFPIRAEEDLLKHVVSIGVNTMPKVTFEKETSTPMRHLFSKGTMTFYVSKMDKATSTSPPCRALSLLPLKASRGAIGGGAGNKGARESACMQKARAVDDKHTMTCRADHRDVAVETDSSLLDGRITQCISKLRSVSERLNSPTSRKQAEGDLFFGKSFLTSSPASPTSPPPTSHTKGCSRLSAQRQKRRRRKAETVSHPFGRD</sequence>
<evidence type="ECO:0000256" key="1">
    <source>
        <dbReference type="SAM" id="MobiDB-lite"/>
    </source>
</evidence>
<dbReference type="Proteomes" id="UP000245119">
    <property type="component" value="Linkage Group LG6"/>
</dbReference>
<dbReference type="AlphaFoldDB" id="A0A2T7P4S6"/>
<evidence type="ECO:0000313" key="2">
    <source>
        <dbReference type="EMBL" id="PVD28411.1"/>
    </source>
</evidence>